<dbReference type="PANTHER" id="PTHR27002:SF1050">
    <property type="entry name" value="CYSTEINE-RICH RECEPTOR-LIKE PROTEIN KINASE 5"/>
    <property type="match status" value="1"/>
</dbReference>
<keyword evidence="10 16" id="KW-1133">Transmembrane helix</keyword>
<feature type="domain" description="Protein kinase" evidence="17">
    <location>
        <begin position="335"/>
        <end position="566"/>
    </location>
</feature>
<feature type="region of interest" description="Disordered" evidence="15">
    <location>
        <begin position="546"/>
        <end position="566"/>
    </location>
</feature>
<dbReference type="GO" id="GO:0005886">
    <property type="term" value="C:plasma membrane"/>
    <property type="evidence" value="ECO:0007669"/>
    <property type="project" value="TreeGrafter"/>
</dbReference>
<feature type="domain" description="Gnk2-homologous" evidence="18">
    <location>
        <begin position="128"/>
        <end position="236"/>
    </location>
</feature>
<feature type="domain" description="Gnk2-homologous" evidence="18">
    <location>
        <begin position="17"/>
        <end position="122"/>
    </location>
</feature>
<evidence type="ECO:0000256" key="13">
    <source>
        <dbReference type="ARBA" id="ARBA00023180"/>
    </source>
</evidence>
<evidence type="ECO:0000313" key="20">
    <source>
        <dbReference type="Proteomes" id="UP000516437"/>
    </source>
</evidence>
<dbReference type="InterPro" id="IPR038408">
    <property type="entry name" value="GNK2_sf"/>
</dbReference>
<dbReference type="InterPro" id="IPR001245">
    <property type="entry name" value="Ser-Thr/Tyr_kinase_cat_dom"/>
</dbReference>
<dbReference type="Gene3D" id="3.30.200.20">
    <property type="entry name" value="Phosphorylase Kinase, domain 1"/>
    <property type="match status" value="1"/>
</dbReference>
<dbReference type="CDD" id="cd23509">
    <property type="entry name" value="Gnk2-like"/>
    <property type="match status" value="2"/>
</dbReference>
<dbReference type="EMBL" id="RXIC02000020">
    <property type="protein sequence ID" value="KAB1222993.1"/>
    <property type="molecule type" value="Genomic_DNA"/>
</dbReference>
<dbReference type="Pfam" id="PF07714">
    <property type="entry name" value="PK_Tyr_Ser-Thr"/>
    <property type="match status" value="2"/>
</dbReference>
<evidence type="ECO:0000256" key="9">
    <source>
        <dbReference type="ARBA" id="ARBA00022840"/>
    </source>
</evidence>
<evidence type="ECO:0000256" key="14">
    <source>
        <dbReference type="PROSITE-ProRule" id="PRU10141"/>
    </source>
</evidence>
<evidence type="ECO:0000259" key="17">
    <source>
        <dbReference type="PROSITE" id="PS50011"/>
    </source>
</evidence>
<keyword evidence="8 19" id="KW-0418">Kinase</keyword>
<feature type="binding site" evidence="14">
    <location>
        <position position="363"/>
    </location>
    <ligand>
        <name>ATP</name>
        <dbReference type="ChEBI" id="CHEBI:30616"/>
    </ligand>
</feature>
<dbReference type="GO" id="GO:0004674">
    <property type="term" value="F:protein serine/threonine kinase activity"/>
    <property type="evidence" value="ECO:0007669"/>
    <property type="project" value="UniProtKB-KW"/>
</dbReference>
<organism evidence="19 20">
    <name type="scientific">Morella rubra</name>
    <name type="common">Chinese bayberry</name>
    <dbReference type="NCBI Taxonomy" id="262757"/>
    <lineage>
        <taxon>Eukaryota</taxon>
        <taxon>Viridiplantae</taxon>
        <taxon>Streptophyta</taxon>
        <taxon>Embryophyta</taxon>
        <taxon>Tracheophyta</taxon>
        <taxon>Spermatophyta</taxon>
        <taxon>Magnoliopsida</taxon>
        <taxon>eudicotyledons</taxon>
        <taxon>Gunneridae</taxon>
        <taxon>Pentapetalae</taxon>
        <taxon>rosids</taxon>
        <taxon>fabids</taxon>
        <taxon>Fagales</taxon>
        <taxon>Myricaceae</taxon>
        <taxon>Morella</taxon>
    </lineage>
</organism>
<protein>
    <submittedName>
        <fullName evidence="19">Cysteine-rich receptor-like protein kinase 25</fullName>
    </submittedName>
</protein>
<evidence type="ECO:0000256" key="5">
    <source>
        <dbReference type="ARBA" id="ARBA00022729"/>
    </source>
</evidence>
<evidence type="ECO:0000256" key="2">
    <source>
        <dbReference type="ARBA" id="ARBA00022527"/>
    </source>
</evidence>
<evidence type="ECO:0000256" key="8">
    <source>
        <dbReference type="ARBA" id="ARBA00022777"/>
    </source>
</evidence>
<dbReference type="GO" id="GO:0042742">
    <property type="term" value="P:defense response to bacterium"/>
    <property type="evidence" value="ECO:0007669"/>
    <property type="project" value="TreeGrafter"/>
</dbReference>
<keyword evidence="7 14" id="KW-0547">Nucleotide-binding</keyword>
<proteinExistence type="predicted"/>
<gene>
    <name evidence="19" type="ORF">CJ030_MR2G020044</name>
</gene>
<keyword evidence="20" id="KW-1185">Reference proteome</keyword>
<dbReference type="InterPro" id="IPR000719">
    <property type="entry name" value="Prot_kinase_dom"/>
</dbReference>
<dbReference type="Pfam" id="PF01657">
    <property type="entry name" value="Stress-antifung"/>
    <property type="match status" value="2"/>
</dbReference>
<reference evidence="19 20" key="1">
    <citation type="journal article" date="2019" name="Plant Biotechnol. J.">
        <title>The red bayberry genome and genetic basis of sex determination.</title>
        <authorList>
            <person name="Jia H.M."/>
            <person name="Jia H.J."/>
            <person name="Cai Q.L."/>
            <person name="Wang Y."/>
            <person name="Zhao H.B."/>
            <person name="Yang W.F."/>
            <person name="Wang G.Y."/>
            <person name="Li Y.H."/>
            <person name="Zhan D.L."/>
            <person name="Shen Y.T."/>
            <person name="Niu Q.F."/>
            <person name="Chang L."/>
            <person name="Qiu J."/>
            <person name="Zhao L."/>
            <person name="Xie H.B."/>
            <person name="Fu W.Y."/>
            <person name="Jin J."/>
            <person name="Li X.W."/>
            <person name="Jiao Y."/>
            <person name="Zhou C.C."/>
            <person name="Tu T."/>
            <person name="Chai C.Y."/>
            <person name="Gao J.L."/>
            <person name="Fan L.J."/>
            <person name="van de Weg E."/>
            <person name="Wang J.Y."/>
            <person name="Gao Z.S."/>
        </authorList>
    </citation>
    <scope>NUCLEOTIDE SEQUENCE [LARGE SCALE GENOMIC DNA]</scope>
    <source>
        <tissue evidence="19">Leaves</tissue>
    </source>
</reference>
<evidence type="ECO:0000313" key="19">
    <source>
        <dbReference type="EMBL" id="KAB1222993.1"/>
    </source>
</evidence>
<dbReference type="FunFam" id="3.30.430.20:FF:000003">
    <property type="entry name" value="Cysteine-rich RLK (RECEPTOR-like protein kinase) 10"/>
    <property type="match status" value="1"/>
</dbReference>
<evidence type="ECO:0000256" key="6">
    <source>
        <dbReference type="ARBA" id="ARBA00022737"/>
    </source>
</evidence>
<comment type="caution">
    <text evidence="19">The sequence shown here is derived from an EMBL/GenBank/DDBJ whole genome shotgun (WGS) entry which is preliminary data.</text>
</comment>
<evidence type="ECO:0000256" key="3">
    <source>
        <dbReference type="ARBA" id="ARBA00022679"/>
    </source>
</evidence>
<evidence type="ECO:0000256" key="1">
    <source>
        <dbReference type="ARBA" id="ARBA00004167"/>
    </source>
</evidence>
<keyword evidence="4 16" id="KW-0812">Transmembrane</keyword>
<keyword evidence="6" id="KW-0677">Repeat</keyword>
<feature type="transmembrane region" description="Helical" evidence="16">
    <location>
        <begin position="273"/>
        <end position="294"/>
    </location>
</feature>
<dbReference type="Gene3D" id="3.30.430.20">
    <property type="entry name" value="Gnk2 domain, C-X8-C-X2-C motif"/>
    <property type="match status" value="2"/>
</dbReference>
<evidence type="ECO:0000259" key="18">
    <source>
        <dbReference type="PROSITE" id="PS51473"/>
    </source>
</evidence>
<dbReference type="SUPFAM" id="SSF56112">
    <property type="entry name" value="Protein kinase-like (PK-like)"/>
    <property type="match status" value="1"/>
</dbReference>
<dbReference type="PROSITE" id="PS50011">
    <property type="entry name" value="PROTEIN_KINASE_DOM"/>
    <property type="match status" value="1"/>
</dbReference>
<dbReference type="InterPro" id="IPR017441">
    <property type="entry name" value="Protein_kinase_ATP_BS"/>
</dbReference>
<dbReference type="InterPro" id="IPR002902">
    <property type="entry name" value="GNK2"/>
</dbReference>
<comment type="subcellular location">
    <subcellularLocation>
        <location evidence="1">Membrane</location>
        <topology evidence="1">Single-pass membrane protein</topology>
    </subcellularLocation>
</comment>
<dbReference type="Gene3D" id="1.10.510.10">
    <property type="entry name" value="Transferase(Phosphotransferase) domain 1"/>
    <property type="match status" value="1"/>
</dbReference>
<keyword evidence="3" id="KW-0808">Transferase</keyword>
<evidence type="ECO:0000256" key="4">
    <source>
        <dbReference type="ARBA" id="ARBA00022692"/>
    </source>
</evidence>
<name>A0A6A1WDQ8_9ROSI</name>
<dbReference type="PROSITE" id="PS00107">
    <property type="entry name" value="PROTEIN_KINASE_ATP"/>
    <property type="match status" value="1"/>
</dbReference>
<dbReference type="PROSITE" id="PS51473">
    <property type="entry name" value="GNK2"/>
    <property type="match status" value="2"/>
</dbReference>
<evidence type="ECO:0000256" key="11">
    <source>
        <dbReference type="ARBA" id="ARBA00023136"/>
    </source>
</evidence>
<sequence>MALLTSLILNQKAGALLYLNHFCPANNTFTPNSIYGSNLQQLLSSLSSNAQSQGGFYNTSVGQNTSEAAYGLFLCRGDLSGLDCQECVSTAIQDLVQQFCPIEKDAIVFYEECMLRYSNQPFISHTSTEPGVSQPSTGKISDPVRFNQLLTTTMNNLVNEVVNVSDDGKRFATTQVNFTGSQTIYILEQCTLDISSSDCSVCIKKTIATLAVCCSGSLGARVEVPSCRIEYQMYQFYLASTTAPTTPFPAILNPPGPPVSSQKGKQKILTARITGTVVAAAVLLLLVVMGFYFIRRSGGNVVTYQIAANDDSNLAKLVDSLKFDLATIQAATNKFSEDNKLGTGGFGEVYKGILPNGQEIAVKRLLRSSAQGVEEFKNEIILVAKLQHRNLVRLLGFCFEREEKLLVYEFVPNKSLDHFLEDEDMNPKISDFGISKIFEDDQTQANTSRVVGTYGYMAPEYAIYGQFSVKSDAYSFGVLVLEILSGRKSTTYLSQTSNAEDLRSYENPAKRPEMASIVLMLDSFSVTLPPTEEPAFIFHGTLRPPKKLSKVPSSINEASITELEPR</sequence>
<dbReference type="PANTHER" id="PTHR27002">
    <property type="entry name" value="RECEPTOR-LIKE SERINE/THREONINE-PROTEIN KINASE SD1-8"/>
    <property type="match status" value="1"/>
</dbReference>
<dbReference type="OrthoDB" id="1923309at2759"/>
<dbReference type="AlphaFoldDB" id="A0A6A1WDQ8"/>
<accession>A0A6A1WDQ8</accession>
<evidence type="ECO:0000256" key="10">
    <source>
        <dbReference type="ARBA" id="ARBA00022989"/>
    </source>
</evidence>
<evidence type="ECO:0000256" key="12">
    <source>
        <dbReference type="ARBA" id="ARBA00023170"/>
    </source>
</evidence>
<dbReference type="GO" id="GO:0005524">
    <property type="term" value="F:ATP binding"/>
    <property type="evidence" value="ECO:0007669"/>
    <property type="project" value="UniProtKB-UniRule"/>
</dbReference>
<evidence type="ECO:0000256" key="15">
    <source>
        <dbReference type="SAM" id="MobiDB-lite"/>
    </source>
</evidence>
<keyword evidence="2" id="KW-0723">Serine/threonine-protein kinase</keyword>
<keyword evidence="5" id="KW-0732">Signal</keyword>
<dbReference type="Proteomes" id="UP000516437">
    <property type="component" value="Chromosome 2"/>
</dbReference>
<keyword evidence="13" id="KW-0325">Glycoprotein</keyword>
<evidence type="ECO:0000256" key="16">
    <source>
        <dbReference type="SAM" id="Phobius"/>
    </source>
</evidence>
<evidence type="ECO:0000256" key="7">
    <source>
        <dbReference type="ARBA" id="ARBA00022741"/>
    </source>
</evidence>
<keyword evidence="12 19" id="KW-0675">Receptor</keyword>
<dbReference type="FunFam" id="3.30.200.20:FF:000142">
    <property type="entry name" value="Cysteine-rich receptor-like protein kinase 10"/>
    <property type="match status" value="1"/>
</dbReference>
<keyword evidence="9 14" id="KW-0067">ATP-binding</keyword>
<keyword evidence="11 16" id="KW-0472">Membrane</keyword>
<dbReference type="InterPro" id="IPR011009">
    <property type="entry name" value="Kinase-like_dom_sf"/>
</dbReference>